<gene>
    <name evidence="3" type="ORF">HG542_20515</name>
</gene>
<dbReference type="Pfam" id="PF13365">
    <property type="entry name" value="Trypsin_2"/>
    <property type="match status" value="1"/>
</dbReference>
<feature type="domain" description="Peptidoglycan binding-like" evidence="2">
    <location>
        <begin position="387"/>
        <end position="445"/>
    </location>
</feature>
<reference evidence="3 4" key="1">
    <citation type="submission" date="2020-04" db="EMBL/GenBank/DDBJ databases">
        <title>Draft Genome Sequence of Streptomyces morookaense DSM 40503, an 8-azaguanine-producing strain.</title>
        <authorList>
            <person name="Qi J."/>
            <person name="Gao J.-M."/>
        </authorList>
    </citation>
    <scope>NUCLEOTIDE SEQUENCE [LARGE SCALE GENOMIC DNA]</scope>
    <source>
        <strain evidence="3 4">DSM 40503</strain>
    </source>
</reference>
<evidence type="ECO:0000259" key="2">
    <source>
        <dbReference type="Pfam" id="PF01471"/>
    </source>
</evidence>
<protein>
    <submittedName>
        <fullName evidence="3">Peptidoglycan-binding protein</fullName>
    </submittedName>
</protein>
<dbReference type="InterPro" id="IPR009003">
    <property type="entry name" value="Peptidase_S1_PA"/>
</dbReference>
<dbReference type="Pfam" id="PF01471">
    <property type="entry name" value="PG_binding_1"/>
    <property type="match status" value="1"/>
</dbReference>
<dbReference type="InterPro" id="IPR036365">
    <property type="entry name" value="PGBD-like_sf"/>
</dbReference>
<name>A0A7Y7B6R7_STRMO</name>
<dbReference type="Gene3D" id="1.10.101.10">
    <property type="entry name" value="PGBD-like superfamily/PGBD"/>
    <property type="match status" value="1"/>
</dbReference>
<sequence length="463" mass="50155">MPWPMRGLQWKQAVEVIVTREDGGDRRGSGYLVRPGMFLTAAHVVAAARRVRVRSEEGGTLRWAADTDVAWSGEEIDVALLVLRETPEAAGRLCPAAFGAVRKRDAGLACSALGFPLFKVRQSPRGPYRDSFHAMGTVALLTGQREGVLELRVQQPEPAADPRRMPWQGMSGAAVWAHRRIIGVIVAHHQAEGVGTLTASRADRWAQRVDAAGLAALRAVGLRPRLRPAAPAWRNRTVAIAASGAVLAAGVAVSWPENRPTPLHFRITGSCTRTGQVLTNRSSGFTPGGDYTDEIIGPDGKTPPGVITKETANGDGSLKWFWPCSSTDQQGTYRVRVTDNTTHRRTDWVTFRIGDVAPYTCRFRHDGALWYAGISDTRDAALDMGSRGSEVAEAQCLLKRLGYQLGPGEVDGWYGAHTRQAVMAVQQKGRQPVDGLTGAATWHLLRTAAPDRDPSATPPGDRE</sequence>
<evidence type="ECO:0000256" key="1">
    <source>
        <dbReference type="SAM" id="MobiDB-lite"/>
    </source>
</evidence>
<evidence type="ECO:0000313" key="4">
    <source>
        <dbReference type="Proteomes" id="UP000587462"/>
    </source>
</evidence>
<dbReference type="InterPro" id="IPR002477">
    <property type="entry name" value="Peptidoglycan-bd-like"/>
</dbReference>
<dbReference type="SUPFAM" id="SSF50494">
    <property type="entry name" value="Trypsin-like serine proteases"/>
    <property type="match status" value="1"/>
</dbReference>
<feature type="region of interest" description="Disordered" evidence="1">
    <location>
        <begin position="282"/>
        <end position="304"/>
    </location>
</feature>
<proteinExistence type="predicted"/>
<dbReference type="Proteomes" id="UP000587462">
    <property type="component" value="Unassembled WGS sequence"/>
</dbReference>
<keyword evidence="4" id="KW-1185">Reference proteome</keyword>
<dbReference type="AlphaFoldDB" id="A0A7Y7B6R7"/>
<dbReference type="Gene3D" id="2.40.10.120">
    <property type="match status" value="1"/>
</dbReference>
<dbReference type="EMBL" id="JABBXF010000046">
    <property type="protein sequence ID" value="NVK80032.1"/>
    <property type="molecule type" value="Genomic_DNA"/>
</dbReference>
<dbReference type="InterPro" id="IPR036366">
    <property type="entry name" value="PGBDSf"/>
</dbReference>
<dbReference type="RefSeq" id="WP_171083544.1">
    <property type="nucleotide sequence ID" value="NZ_BNBU01000008.1"/>
</dbReference>
<organism evidence="3 4">
    <name type="scientific">Streptomyces morookaense</name>
    <name type="common">Streptoverticillium morookaense</name>
    <dbReference type="NCBI Taxonomy" id="1970"/>
    <lineage>
        <taxon>Bacteria</taxon>
        <taxon>Bacillati</taxon>
        <taxon>Actinomycetota</taxon>
        <taxon>Actinomycetes</taxon>
        <taxon>Kitasatosporales</taxon>
        <taxon>Streptomycetaceae</taxon>
        <taxon>Streptomyces</taxon>
    </lineage>
</organism>
<evidence type="ECO:0000313" key="3">
    <source>
        <dbReference type="EMBL" id="NVK80032.1"/>
    </source>
</evidence>
<dbReference type="SUPFAM" id="SSF47090">
    <property type="entry name" value="PGBD-like"/>
    <property type="match status" value="1"/>
</dbReference>
<comment type="caution">
    <text evidence="3">The sequence shown here is derived from an EMBL/GenBank/DDBJ whole genome shotgun (WGS) entry which is preliminary data.</text>
</comment>
<accession>A0A7Y7B6R7</accession>